<evidence type="ECO:0000259" key="9">
    <source>
        <dbReference type="Pfam" id="PF00155"/>
    </source>
</evidence>
<keyword evidence="3 10" id="KW-0032">Aminotransferase</keyword>
<accession>A0A8H6XLT1</accession>
<comment type="cofactor">
    <cofactor evidence="1">
        <name>pyridoxal 5'-phosphate</name>
        <dbReference type="ChEBI" id="CHEBI:597326"/>
    </cofactor>
</comment>
<dbReference type="SUPFAM" id="SSF53383">
    <property type="entry name" value="PLP-dependent transferases"/>
    <property type="match status" value="1"/>
</dbReference>
<dbReference type="InterPro" id="IPR004839">
    <property type="entry name" value="Aminotransferase_I/II_large"/>
</dbReference>
<dbReference type="Pfam" id="PF01596">
    <property type="entry name" value="Methyltransf_3"/>
    <property type="match status" value="1"/>
</dbReference>
<dbReference type="PROSITE" id="PS51682">
    <property type="entry name" value="SAM_OMT_I"/>
    <property type="match status" value="1"/>
</dbReference>
<dbReference type="Proteomes" id="UP000620124">
    <property type="component" value="Unassembled WGS sequence"/>
</dbReference>
<feature type="domain" description="Aminotransferase class I/classII large" evidence="9">
    <location>
        <begin position="457"/>
        <end position="553"/>
    </location>
</feature>
<dbReference type="Pfam" id="PF00155">
    <property type="entry name" value="Aminotran_1_2"/>
    <property type="match status" value="2"/>
</dbReference>
<name>A0A8H6XLT1_9AGAR</name>
<dbReference type="PANTHER" id="PTHR46383">
    <property type="entry name" value="ASPARTATE AMINOTRANSFERASE"/>
    <property type="match status" value="1"/>
</dbReference>
<evidence type="ECO:0000313" key="11">
    <source>
        <dbReference type="Proteomes" id="UP000620124"/>
    </source>
</evidence>
<feature type="domain" description="Aminotransferase class I/classII large" evidence="9">
    <location>
        <begin position="229"/>
        <end position="426"/>
    </location>
</feature>
<comment type="caution">
    <text evidence="10">The sequence shown here is derived from an EMBL/GenBank/DDBJ whole genome shotgun (WGS) entry which is preliminary data.</text>
</comment>
<dbReference type="GO" id="GO:0032259">
    <property type="term" value="P:methylation"/>
    <property type="evidence" value="ECO:0007669"/>
    <property type="project" value="UniProtKB-KW"/>
</dbReference>
<organism evidence="10 11">
    <name type="scientific">Mycena venus</name>
    <dbReference type="NCBI Taxonomy" id="2733690"/>
    <lineage>
        <taxon>Eukaryota</taxon>
        <taxon>Fungi</taxon>
        <taxon>Dikarya</taxon>
        <taxon>Basidiomycota</taxon>
        <taxon>Agaricomycotina</taxon>
        <taxon>Agaricomycetes</taxon>
        <taxon>Agaricomycetidae</taxon>
        <taxon>Agaricales</taxon>
        <taxon>Marasmiineae</taxon>
        <taxon>Mycenaceae</taxon>
        <taxon>Mycena</taxon>
    </lineage>
</organism>
<keyword evidence="5 10" id="KW-0808">Transferase</keyword>
<dbReference type="InterPro" id="IPR002935">
    <property type="entry name" value="SAM_O-MeTrfase"/>
</dbReference>
<evidence type="ECO:0000256" key="7">
    <source>
        <dbReference type="ARBA" id="ARBA00022898"/>
    </source>
</evidence>
<dbReference type="InterPro" id="IPR015421">
    <property type="entry name" value="PyrdxlP-dep_Trfase_major"/>
</dbReference>
<dbReference type="Gene3D" id="3.40.50.150">
    <property type="entry name" value="Vaccinia Virus protein VP39"/>
    <property type="match status" value="1"/>
</dbReference>
<dbReference type="InterPro" id="IPR015422">
    <property type="entry name" value="PyrdxlP-dep_Trfase_small"/>
</dbReference>
<dbReference type="CDD" id="cd00609">
    <property type="entry name" value="AAT_like"/>
    <property type="match status" value="1"/>
</dbReference>
<dbReference type="InterPro" id="IPR015424">
    <property type="entry name" value="PyrdxlP-dep_Trfase"/>
</dbReference>
<dbReference type="OrthoDB" id="7042322at2759"/>
<comment type="similarity">
    <text evidence="8">Belongs to the class I-like SAM-binding methyltransferase superfamily. Cation-dependent O-methyltransferase family.</text>
</comment>
<evidence type="ECO:0000256" key="3">
    <source>
        <dbReference type="ARBA" id="ARBA00022576"/>
    </source>
</evidence>
<evidence type="ECO:0000256" key="4">
    <source>
        <dbReference type="ARBA" id="ARBA00022603"/>
    </source>
</evidence>
<keyword evidence="4" id="KW-0489">Methyltransferase</keyword>
<evidence type="ECO:0000256" key="1">
    <source>
        <dbReference type="ARBA" id="ARBA00001933"/>
    </source>
</evidence>
<dbReference type="InterPro" id="IPR050596">
    <property type="entry name" value="AspAT/PAT-like"/>
</dbReference>
<dbReference type="AlphaFoldDB" id="A0A8H6XLT1"/>
<dbReference type="InterPro" id="IPR029063">
    <property type="entry name" value="SAM-dependent_MTases_sf"/>
</dbReference>
<keyword evidence="7" id="KW-0663">Pyridoxal phosphate</keyword>
<dbReference type="GO" id="GO:0006520">
    <property type="term" value="P:amino acid metabolic process"/>
    <property type="evidence" value="ECO:0007669"/>
    <property type="project" value="InterPro"/>
</dbReference>
<keyword evidence="6" id="KW-0949">S-adenosyl-L-methionine</keyword>
<evidence type="ECO:0000313" key="10">
    <source>
        <dbReference type="EMBL" id="KAF7342974.1"/>
    </source>
</evidence>
<proteinExistence type="inferred from homology"/>
<dbReference type="SUPFAM" id="SSF53335">
    <property type="entry name" value="S-adenosyl-L-methionine-dependent methyltransferases"/>
    <property type="match status" value="1"/>
</dbReference>
<gene>
    <name evidence="10" type="ORF">MVEN_01727500</name>
</gene>
<evidence type="ECO:0000256" key="6">
    <source>
        <dbReference type="ARBA" id="ARBA00022691"/>
    </source>
</evidence>
<keyword evidence="11" id="KW-1185">Reference proteome</keyword>
<dbReference type="Gene3D" id="3.40.640.10">
    <property type="entry name" value="Type I PLP-dependent aspartate aminotransferase-like (Major domain)"/>
    <property type="match status" value="1"/>
</dbReference>
<dbReference type="Gene3D" id="3.90.1150.10">
    <property type="entry name" value="Aspartate Aminotransferase, domain 1"/>
    <property type="match status" value="2"/>
</dbReference>
<evidence type="ECO:0000256" key="8">
    <source>
        <dbReference type="ARBA" id="ARBA00023453"/>
    </source>
</evidence>
<reference evidence="10" key="1">
    <citation type="submission" date="2020-05" db="EMBL/GenBank/DDBJ databases">
        <title>Mycena genomes resolve the evolution of fungal bioluminescence.</title>
        <authorList>
            <person name="Tsai I.J."/>
        </authorList>
    </citation>
    <scope>NUCLEOTIDE SEQUENCE</scope>
    <source>
        <strain evidence="10">CCC161011</strain>
    </source>
</reference>
<evidence type="ECO:0000256" key="2">
    <source>
        <dbReference type="ARBA" id="ARBA00007441"/>
    </source>
</evidence>
<dbReference type="EMBL" id="JACAZI010000016">
    <property type="protein sequence ID" value="KAF7342974.1"/>
    <property type="molecule type" value="Genomic_DNA"/>
</dbReference>
<dbReference type="GO" id="GO:0030170">
    <property type="term" value="F:pyridoxal phosphate binding"/>
    <property type="evidence" value="ECO:0007669"/>
    <property type="project" value="InterPro"/>
</dbReference>
<protein>
    <submittedName>
        <fullName evidence="10">Aspartate aminotransferase</fullName>
    </submittedName>
</protein>
<sequence>MTNPVPSPELLQLWTRSDEYHNSFLIKPDAVLEAVQKNTKEKGIDYEIAVSPAQGKFLNLLLLSIGAKRVLEVGSLGGYSAIWMARALPDGGEVVALELEQLHAQTIEENVKNAGLSSKVKVIVGPAHQSMKDMHPQTPFDFVFIDADKENNTNYFIEAKRLIRKGGIIIVDNVGRRGRPADPSSTDSSIEGVRELLRYIKDDTEVEATTIHTVGEKGFDGFLGVPGVPPQAALQEALAIASSSLGSFGYCPSEGELALRQAMTDEMRIVYGDTTQTSPEDMSLTSGCNLAFVATIMTLADAGDEVILPVPWYFNHQMTLSMLSITTVPLKTRPEDGFTPSVSECKALITAKTRAIVLVTPNNPTGATYSPELIADFSRLAREHGVALIIDETYRDFIITKRPPHALFSEPSWRTHLIHLFSFSKSHWARFSTVSKSAPPRPIQLAIAPILASLRPGVIETALALEARRDLFKAHLPPGWVISSIGGYFAFVRHPFSEHGSAEVSQRLAEEMGVVLLPAAFFCAELEKSEDRWIRFSVANCDEEGIREVCKRLTKCAEVFGWDMEKSDA</sequence>
<dbReference type="PANTHER" id="PTHR46383:SF1">
    <property type="entry name" value="ASPARTATE AMINOTRANSFERASE"/>
    <property type="match status" value="1"/>
</dbReference>
<evidence type="ECO:0000256" key="5">
    <source>
        <dbReference type="ARBA" id="ARBA00022679"/>
    </source>
</evidence>
<comment type="similarity">
    <text evidence="2">Belongs to the class-I pyridoxal-phosphate-dependent aminotransferase family.</text>
</comment>
<dbReference type="CDD" id="cd02440">
    <property type="entry name" value="AdoMet_MTases"/>
    <property type="match status" value="1"/>
</dbReference>
<dbReference type="GO" id="GO:0008171">
    <property type="term" value="F:O-methyltransferase activity"/>
    <property type="evidence" value="ECO:0007669"/>
    <property type="project" value="InterPro"/>
</dbReference>
<dbReference type="GO" id="GO:0008483">
    <property type="term" value="F:transaminase activity"/>
    <property type="evidence" value="ECO:0007669"/>
    <property type="project" value="UniProtKB-KW"/>
</dbReference>